<feature type="region of interest" description="Disordered" evidence="1">
    <location>
        <begin position="1"/>
        <end position="32"/>
    </location>
</feature>
<feature type="compositionally biased region" description="Polar residues" evidence="1">
    <location>
        <begin position="1"/>
        <end position="10"/>
    </location>
</feature>
<evidence type="ECO:0000313" key="2">
    <source>
        <dbReference type="EMBL" id="ARM84527.1"/>
    </source>
</evidence>
<organism evidence="2 3">
    <name type="scientific">Marinobacter salarius</name>
    <dbReference type="NCBI Taxonomy" id="1420917"/>
    <lineage>
        <taxon>Bacteria</taxon>
        <taxon>Pseudomonadati</taxon>
        <taxon>Pseudomonadota</taxon>
        <taxon>Gammaproteobacteria</taxon>
        <taxon>Pseudomonadales</taxon>
        <taxon>Marinobacteraceae</taxon>
        <taxon>Marinobacter</taxon>
    </lineage>
</organism>
<evidence type="ECO:0000256" key="1">
    <source>
        <dbReference type="SAM" id="MobiDB-lite"/>
    </source>
</evidence>
<dbReference type="Proteomes" id="UP000193100">
    <property type="component" value="Chromosome"/>
</dbReference>
<dbReference type="AlphaFoldDB" id="A0A1W6KAU6"/>
<name>A0A1W6KAU6_9GAMM</name>
<gene>
    <name evidence="2" type="ORF">MARSALSMR5_02464</name>
</gene>
<evidence type="ECO:0000313" key="3">
    <source>
        <dbReference type="Proteomes" id="UP000193100"/>
    </source>
</evidence>
<protein>
    <submittedName>
        <fullName evidence="2">Uncharacterized protein</fullName>
    </submittedName>
</protein>
<dbReference type="EMBL" id="CP020931">
    <property type="protein sequence ID" value="ARM84527.1"/>
    <property type="molecule type" value="Genomic_DNA"/>
</dbReference>
<sequence length="69" mass="7506">MDQITFSETEYQTKKQKSRRKNFSGANGQIDSLEAVREEGSSLLPQGPERTTSVPVVCDAASPLHAVAL</sequence>
<accession>A0A1W6KAU6</accession>
<reference evidence="2 3" key="1">
    <citation type="submission" date="2017-04" db="EMBL/GenBank/DDBJ databases">
        <title>Genome Sequence of Marinobacter salarius strain SMR5 Isolated from a culture of the Diatom Skeletonema marinoi.</title>
        <authorList>
            <person name="Topel M."/>
            <person name="Pinder M.I.M."/>
            <person name="Johansson O.N."/>
            <person name="Kourtchenko O."/>
            <person name="Godhe A."/>
            <person name="Clarke A.K."/>
        </authorList>
    </citation>
    <scope>NUCLEOTIDE SEQUENCE [LARGE SCALE GENOMIC DNA]</scope>
    <source>
        <strain evidence="2 3">SMR5</strain>
    </source>
</reference>
<proteinExistence type="predicted"/>